<reference evidence="1" key="2">
    <citation type="submission" date="2021-03" db="UniProtKB">
        <authorList>
            <consortium name="EnsemblPlants"/>
        </authorList>
    </citation>
    <scope>IDENTIFICATION</scope>
</reference>
<reference evidence="1" key="1">
    <citation type="submission" date="2018-11" db="EMBL/GenBank/DDBJ databases">
        <authorList>
            <person name="Grassa J C."/>
        </authorList>
    </citation>
    <scope>NUCLEOTIDE SEQUENCE [LARGE SCALE GENOMIC DNA]</scope>
</reference>
<dbReference type="EMBL" id="UZAU01000754">
    <property type="status" value="NOT_ANNOTATED_CDS"/>
    <property type="molecule type" value="Genomic_DNA"/>
</dbReference>
<protein>
    <submittedName>
        <fullName evidence="1">Uncharacterized protein</fullName>
    </submittedName>
</protein>
<evidence type="ECO:0000313" key="2">
    <source>
        <dbReference type="Proteomes" id="UP000596661"/>
    </source>
</evidence>
<evidence type="ECO:0000313" key="1">
    <source>
        <dbReference type="EnsemblPlants" id="cds.evm.model.09.1162"/>
    </source>
</evidence>
<organism evidence="1 2">
    <name type="scientific">Cannabis sativa</name>
    <name type="common">Hemp</name>
    <name type="synonym">Marijuana</name>
    <dbReference type="NCBI Taxonomy" id="3483"/>
    <lineage>
        <taxon>Eukaryota</taxon>
        <taxon>Viridiplantae</taxon>
        <taxon>Streptophyta</taxon>
        <taxon>Embryophyta</taxon>
        <taxon>Tracheophyta</taxon>
        <taxon>Spermatophyta</taxon>
        <taxon>Magnoliopsida</taxon>
        <taxon>eudicotyledons</taxon>
        <taxon>Gunneridae</taxon>
        <taxon>Pentapetalae</taxon>
        <taxon>rosids</taxon>
        <taxon>fabids</taxon>
        <taxon>Rosales</taxon>
        <taxon>Cannabaceae</taxon>
        <taxon>Cannabis</taxon>
    </lineage>
</organism>
<name>A0A803QDK0_CANSA</name>
<keyword evidence="2" id="KW-1185">Reference proteome</keyword>
<dbReference type="Gramene" id="evm.model.09.1162">
    <property type="protein sequence ID" value="cds.evm.model.09.1162"/>
    <property type="gene ID" value="evm.TU.09.1162"/>
</dbReference>
<dbReference type="EnsemblPlants" id="evm.model.09.1162">
    <property type="protein sequence ID" value="cds.evm.model.09.1162"/>
    <property type="gene ID" value="evm.TU.09.1162"/>
</dbReference>
<dbReference type="Proteomes" id="UP000596661">
    <property type="component" value="Chromosome 9"/>
</dbReference>
<accession>A0A803QDK0</accession>
<sequence length="177" mass="19668">MSILYQDIPIGPLIEVLKVIQLSLEHVVPQLGSWSNSGGDNYFVLKKNILRESPHFSCFGIEAMDEIHRQNLLHPNFPPLRRLRLSFCENLPSPCQVIASYYSTCLEGPAVSFKAALDPVLFYWRDGSGSFQGLTFDGDASGASKCSFRSLSSTFCMFATVSSNLKLFIFDLSISSL</sequence>
<proteinExistence type="predicted"/>
<dbReference type="AlphaFoldDB" id="A0A803QDK0"/>